<dbReference type="PANTHER" id="PTHR37422:SF13">
    <property type="entry name" value="LIPOPOLYSACCHARIDE BIOSYNTHESIS PROTEIN PA4999-RELATED"/>
    <property type="match status" value="1"/>
</dbReference>
<keyword evidence="2 5" id="KW-0812">Transmembrane</keyword>
<keyword evidence="8" id="KW-1185">Reference proteome</keyword>
<evidence type="ECO:0000313" key="8">
    <source>
        <dbReference type="Proteomes" id="UP000612899"/>
    </source>
</evidence>
<dbReference type="GO" id="GO:0016020">
    <property type="term" value="C:membrane"/>
    <property type="evidence" value="ECO:0007669"/>
    <property type="project" value="UniProtKB-SubCell"/>
</dbReference>
<feature type="domain" description="O-antigen ligase-related" evidence="6">
    <location>
        <begin position="224"/>
        <end position="404"/>
    </location>
</feature>
<feature type="transmembrane region" description="Helical" evidence="5">
    <location>
        <begin position="387"/>
        <end position="409"/>
    </location>
</feature>
<accession>A0A8J3QEJ2</accession>
<keyword evidence="3 5" id="KW-1133">Transmembrane helix</keyword>
<dbReference type="InterPro" id="IPR007016">
    <property type="entry name" value="O-antigen_ligase-rel_domated"/>
</dbReference>
<evidence type="ECO:0000256" key="4">
    <source>
        <dbReference type="ARBA" id="ARBA00023136"/>
    </source>
</evidence>
<feature type="transmembrane region" description="Helical" evidence="5">
    <location>
        <begin position="30"/>
        <end position="49"/>
    </location>
</feature>
<evidence type="ECO:0000256" key="3">
    <source>
        <dbReference type="ARBA" id="ARBA00022989"/>
    </source>
</evidence>
<dbReference type="Pfam" id="PF04932">
    <property type="entry name" value="Wzy_C"/>
    <property type="match status" value="1"/>
</dbReference>
<evidence type="ECO:0000259" key="6">
    <source>
        <dbReference type="Pfam" id="PF04932"/>
    </source>
</evidence>
<comment type="caution">
    <text evidence="7">The sequence shown here is derived from an EMBL/GenBank/DDBJ whole genome shotgun (WGS) entry which is preliminary data.</text>
</comment>
<feature type="transmembrane region" description="Helical" evidence="5">
    <location>
        <begin position="197"/>
        <end position="215"/>
    </location>
</feature>
<evidence type="ECO:0000256" key="1">
    <source>
        <dbReference type="ARBA" id="ARBA00004141"/>
    </source>
</evidence>
<dbReference type="EMBL" id="BONY01000045">
    <property type="protein sequence ID" value="GIH08167.1"/>
    <property type="molecule type" value="Genomic_DNA"/>
</dbReference>
<gene>
    <name evidence="7" type="ORF">Rhe02_62340</name>
</gene>
<name>A0A8J3QEJ2_9ACTN</name>
<dbReference type="InterPro" id="IPR051533">
    <property type="entry name" value="WaaL-like"/>
</dbReference>
<keyword evidence="4 5" id="KW-0472">Membrane</keyword>
<feature type="transmembrane region" description="Helical" evidence="5">
    <location>
        <begin position="429"/>
        <end position="448"/>
    </location>
</feature>
<proteinExistence type="predicted"/>
<sequence length="498" mass="54347">MQTGEVVMPHTVDPPPSAHASPVSAWLGKAIVALLGVLLVEVLLESWLVTALGEVGWPKTFKSVLYFSLLALTAVKFSVDRSWGRLRTRADLVLLILGVIMVVAGIVGGSSALLVSQAMFVYFRGVLVFYAMRAVAPGWRSFKPLLWIGGVIIAINSVVAIWQFIVGESAYTALGWVDLQWAGEHRAQGLLEHPNDLGHVTSFMLLGLLAWFLVAEKIKPRWWALFVLIAVGLAVAQSRLSLVAALAAVVAVAVVRRRDLKRLIVAGLIIGVVGASPMVLLKENRDDLIYRVNGFIGALFTPGEDDRPECIDTKSPECDREIRIIFIKQGTELWAESPVLGYGVGQFGGIVAVKEDPDWNMDQRFQDVLGPKGFDLHDFKSTSVDVFWLHLLVEVGALGLIAYLAWMYLISAPLVSAARRHGNEPRDAIFLWSTAAIAFAVLIATWSASLEDPLFPPMLFGVLGFGWALLWSMPSSAASAAIAAGDEDNVRPERREMT</sequence>
<feature type="transmembrane region" description="Helical" evidence="5">
    <location>
        <begin position="222"/>
        <end position="251"/>
    </location>
</feature>
<protein>
    <recommendedName>
        <fullName evidence="6">O-antigen ligase-related domain-containing protein</fullName>
    </recommendedName>
</protein>
<dbReference type="AlphaFoldDB" id="A0A8J3QEJ2"/>
<evidence type="ECO:0000256" key="5">
    <source>
        <dbReference type="SAM" id="Phobius"/>
    </source>
</evidence>
<feature type="transmembrane region" description="Helical" evidence="5">
    <location>
        <begin position="91"/>
        <end position="108"/>
    </location>
</feature>
<reference evidence="7" key="1">
    <citation type="submission" date="2021-01" db="EMBL/GenBank/DDBJ databases">
        <title>Whole genome shotgun sequence of Rhizocola hellebori NBRC 109834.</title>
        <authorList>
            <person name="Komaki H."/>
            <person name="Tamura T."/>
        </authorList>
    </citation>
    <scope>NUCLEOTIDE SEQUENCE</scope>
    <source>
        <strain evidence="7">NBRC 109834</strain>
    </source>
</reference>
<feature type="transmembrane region" description="Helical" evidence="5">
    <location>
        <begin position="263"/>
        <end position="281"/>
    </location>
</feature>
<comment type="subcellular location">
    <subcellularLocation>
        <location evidence="1">Membrane</location>
        <topology evidence="1">Multi-pass membrane protein</topology>
    </subcellularLocation>
</comment>
<evidence type="ECO:0000313" key="7">
    <source>
        <dbReference type="EMBL" id="GIH08167.1"/>
    </source>
</evidence>
<dbReference type="Proteomes" id="UP000612899">
    <property type="component" value="Unassembled WGS sequence"/>
</dbReference>
<evidence type="ECO:0000256" key="2">
    <source>
        <dbReference type="ARBA" id="ARBA00022692"/>
    </source>
</evidence>
<dbReference type="PANTHER" id="PTHR37422">
    <property type="entry name" value="TEICHURONIC ACID BIOSYNTHESIS PROTEIN TUAE"/>
    <property type="match status" value="1"/>
</dbReference>
<feature type="transmembrane region" description="Helical" evidence="5">
    <location>
        <begin position="144"/>
        <end position="165"/>
    </location>
</feature>
<organism evidence="7 8">
    <name type="scientific">Rhizocola hellebori</name>
    <dbReference type="NCBI Taxonomy" id="1392758"/>
    <lineage>
        <taxon>Bacteria</taxon>
        <taxon>Bacillati</taxon>
        <taxon>Actinomycetota</taxon>
        <taxon>Actinomycetes</taxon>
        <taxon>Micromonosporales</taxon>
        <taxon>Micromonosporaceae</taxon>
        <taxon>Rhizocola</taxon>
    </lineage>
</organism>
<dbReference type="RefSeq" id="WP_203911923.1">
    <property type="nucleotide sequence ID" value="NZ_BONY01000045.1"/>
</dbReference>
<feature type="transmembrane region" description="Helical" evidence="5">
    <location>
        <begin position="114"/>
        <end position="132"/>
    </location>
</feature>